<dbReference type="Gene3D" id="3.40.50.1820">
    <property type="entry name" value="alpha/beta hydrolase"/>
    <property type="match status" value="1"/>
</dbReference>
<dbReference type="PANTHER" id="PTHR37017:SF11">
    <property type="entry name" value="ESTERASE_LIPASE_THIOESTERASE DOMAIN-CONTAINING PROTEIN"/>
    <property type="match status" value="1"/>
</dbReference>
<dbReference type="InterPro" id="IPR000073">
    <property type="entry name" value="AB_hydrolase_1"/>
</dbReference>
<dbReference type="InterPro" id="IPR052897">
    <property type="entry name" value="Sec-Metab_Biosynth_Hydrolase"/>
</dbReference>
<keyword evidence="3" id="KW-1185">Reference proteome</keyword>
<sequence length="220" mass="22841">MLAELAAAGHDAVAVDLPSHRPGAGTDDYVDAVVAAAGPAGRVVLVGHSLGGLTVPVVAQRLGTERVAALVLVAALVPLPGTSWHARTRAEPGIMAEGFGRGQLRHDDGTTSWPVEAAVENLYAGVAEEASPAVVREAVGTLRPQDWTVTREVGPLSAWPAVRTVQVVCAADRVVDPRWGRTGAVVPGAEVVEMAGGHFPMLTRPAELARLIGEELRRDG</sequence>
<accession>A0A4Y3WLY2</accession>
<dbReference type="PANTHER" id="PTHR37017">
    <property type="entry name" value="AB HYDROLASE-1 DOMAIN-CONTAINING PROTEIN-RELATED"/>
    <property type="match status" value="1"/>
</dbReference>
<dbReference type="EMBL" id="BJNG01000014">
    <property type="protein sequence ID" value="GEC19261.1"/>
    <property type="molecule type" value="Genomic_DNA"/>
</dbReference>
<dbReference type="GO" id="GO:0016787">
    <property type="term" value="F:hydrolase activity"/>
    <property type="evidence" value="ECO:0007669"/>
    <property type="project" value="UniProtKB-KW"/>
</dbReference>
<keyword evidence="2" id="KW-0378">Hydrolase</keyword>
<evidence type="ECO:0000313" key="3">
    <source>
        <dbReference type="Proteomes" id="UP000320338"/>
    </source>
</evidence>
<dbReference type="Pfam" id="PF12697">
    <property type="entry name" value="Abhydrolase_6"/>
    <property type="match status" value="1"/>
</dbReference>
<dbReference type="InterPro" id="IPR029058">
    <property type="entry name" value="AB_hydrolase_fold"/>
</dbReference>
<protein>
    <submittedName>
        <fullName evidence="2">Alpha/beta hydrolase</fullName>
    </submittedName>
</protein>
<name>A0A4Y3WLY2_9PSEU</name>
<organism evidence="2 3">
    <name type="scientific">Pseudonocardia hydrocarbonoxydans</name>
    <dbReference type="NCBI Taxonomy" id="76726"/>
    <lineage>
        <taxon>Bacteria</taxon>
        <taxon>Bacillati</taxon>
        <taxon>Actinomycetota</taxon>
        <taxon>Actinomycetes</taxon>
        <taxon>Pseudonocardiales</taxon>
        <taxon>Pseudonocardiaceae</taxon>
        <taxon>Pseudonocardia</taxon>
    </lineage>
</organism>
<dbReference type="AlphaFoldDB" id="A0A4Y3WLY2"/>
<dbReference type="Proteomes" id="UP000320338">
    <property type="component" value="Unassembled WGS sequence"/>
</dbReference>
<evidence type="ECO:0000259" key="1">
    <source>
        <dbReference type="Pfam" id="PF12697"/>
    </source>
</evidence>
<gene>
    <name evidence="2" type="ORF">PHY01_15440</name>
</gene>
<reference evidence="2 3" key="1">
    <citation type="submission" date="2019-06" db="EMBL/GenBank/DDBJ databases">
        <title>Whole genome shotgun sequence of Pseudonocardia hydrocarbonoxydans NBRC 14498.</title>
        <authorList>
            <person name="Hosoyama A."/>
            <person name="Uohara A."/>
            <person name="Ohji S."/>
            <person name="Ichikawa N."/>
        </authorList>
    </citation>
    <scope>NUCLEOTIDE SEQUENCE [LARGE SCALE GENOMIC DNA]</scope>
    <source>
        <strain evidence="2 3">NBRC 14498</strain>
    </source>
</reference>
<feature type="domain" description="AB hydrolase-1" evidence="1">
    <location>
        <begin position="2"/>
        <end position="210"/>
    </location>
</feature>
<comment type="caution">
    <text evidence="2">The sequence shown here is derived from an EMBL/GenBank/DDBJ whole genome shotgun (WGS) entry which is preliminary data.</text>
</comment>
<evidence type="ECO:0000313" key="2">
    <source>
        <dbReference type="EMBL" id="GEC19261.1"/>
    </source>
</evidence>
<proteinExistence type="predicted"/>
<dbReference type="SUPFAM" id="SSF53474">
    <property type="entry name" value="alpha/beta-Hydrolases"/>
    <property type="match status" value="1"/>
</dbReference>